<dbReference type="Gene3D" id="2.60.40.680">
    <property type="match status" value="1"/>
</dbReference>
<feature type="region of interest" description="Disordered" evidence="1">
    <location>
        <begin position="28"/>
        <end position="61"/>
    </location>
</feature>
<evidence type="ECO:0000256" key="2">
    <source>
        <dbReference type="SAM" id="Phobius"/>
    </source>
</evidence>
<keyword evidence="2" id="KW-0812">Transmembrane</keyword>
<dbReference type="GO" id="GO:0030246">
    <property type="term" value="F:carbohydrate binding"/>
    <property type="evidence" value="ECO:0007669"/>
    <property type="project" value="InterPro"/>
</dbReference>
<proteinExistence type="predicted"/>
<feature type="compositionally biased region" description="Low complexity" evidence="1">
    <location>
        <begin position="28"/>
        <end position="57"/>
    </location>
</feature>
<keyword evidence="2" id="KW-1133">Transmembrane helix</keyword>
<dbReference type="InterPro" id="IPR008965">
    <property type="entry name" value="CBM2/CBM3_carb-bd_dom_sf"/>
</dbReference>
<gene>
    <name evidence="3" type="ORF">EGD98_04330</name>
</gene>
<dbReference type="AlphaFoldDB" id="A0A8J7YGI4"/>
<reference evidence="3" key="1">
    <citation type="submission" date="2021-06" db="EMBL/GenBank/DDBJ databases">
        <title>Halomicroarcula sp. F24A a new haloarchaeum isolated from saline soil.</title>
        <authorList>
            <person name="Duran-Viseras A."/>
            <person name="Sanchez-Porro C."/>
            <person name="Ventosa A."/>
        </authorList>
    </citation>
    <scope>NUCLEOTIDE SEQUENCE</scope>
    <source>
        <strain evidence="3">F24A</strain>
    </source>
</reference>
<evidence type="ECO:0000313" key="4">
    <source>
        <dbReference type="Proteomes" id="UP000783863"/>
    </source>
</evidence>
<sequence length="226" mass="23090">MGDHWGVWFLAALLVVPIAVTPVAATQAATDGGPSTQTTNDSATAAQTDNATTTVTTDPGGTVSVQRWETVTVTVRAKATNVTGYQSAVSYDPSVLQVQTLSGTEDFADPVATVDNANGSVVFNQIRSGETTDPALVELSVQVIGTDGQRGDLSVRTQETRFSNATGATFDPDSSNGVTIAVQPGENGTDGAESPGQSGLGLGGPAVLLGALAAVGWLMLRSRRQP</sequence>
<dbReference type="RefSeq" id="WP_220587124.1">
    <property type="nucleotide sequence ID" value="NZ_RKLQ01000001.1"/>
</dbReference>
<dbReference type="SUPFAM" id="SSF49384">
    <property type="entry name" value="Carbohydrate-binding domain"/>
    <property type="match status" value="1"/>
</dbReference>
<dbReference type="CDD" id="cd08547">
    <property type="entry name" value="Type_II_cohesin"/>
    <property type="match status" value="1"/>
</dbReference>
<keyword evidence="4" id="KW-1185">Reference proteome</keyword>
<organism evidence="3 4">
    <name type="scientific">Haloarcula salinisoli</name>
    <dbReference type="NCBI Taxonomy" id="2487746"/>
    <lineage>
        <taxon>Archaea</taxon>
        <taxon>Methanobacteriati</taxon>
        <taxon>Methanobacteriota</taxon>
        <taxon>Stenosarchaea group</taxon>
        <taxon>Halobacteria</taxon>
        <taxon>Halobacteriales</taxon>
        <taxon>Haloarculaceae</taxon>
        <taxon>Haloarcula</taxon>
    </lineage>
</organism>
<name>A0A8J7YGI4_9EURY</name>
<accession>A0A8J7YGI4</accession>
<keyword evidence="2" id="KW-0472">Membrane</keyword>
<dbReference type="Proteomes" id="UP000783863">
    <property type="component" value="Unassembled WGS sequence"/>
</dbReference>
<feature type="transmembrane region" description="Helical" evidence="2">
    <location>
        <begin position="200"/>
        <end position="220"/>
    </location>
</feature>
<comment type="caution">
    <text evidence="3">The sequence shown here is derived from an EMBL/GenBank/DDBJ whole genome shotgun (WGS) entry which is preliminary data.</text>
</comment>
<evidence type="ECO:0000313" key="3">
    <source>
        <dbReference type="EMBL" id="MBX0302896.1"/>
    </source>
</evidence>
<protein>
    <submittedName>
        <fullName evidence="3">Cohesin domain-containing protein</fullName>
    </submittedName>
</protein>
<evidence type="ECO:0000256" key="1">
    <source>
        <dbReference type="SAM" id="MobiDB-lite"/>
    </source>
</evidence>
<dbReference type="EMBL" id="RKLQ01000001">
    <property type="protein sequence ID" value="MBX0302896.1"/>
    <property type="molecule type" value="Genomic_DNA"/>
</dbReference>